<dbReference type="OrthoDB" id="9987685at2759"/>
<dbReference type="AlphaFoldDB" id="A0A226DHK3"/>
<dbReference type="EMBL" id="LNIX01000019">
    <property type="protein sequence ID" value="OXA44649.1"/>
    <property type="molecule type" value="Genomic_DNA"/>
</dbReference>
<keyword evidence="2" id="KW-1185">Reference proteome</keyword>
<dbReference type="Proteomes" id="UP000198287">
    <property type="component" value="Unassembled WGS sequence"/>
</dbReference>
<comment type="caution">
    <text evidence="1">The sequence shown here is derived from an EMBL/GenBank/DDBJ whole genome shotgun (WGS) entry which is preliminary data.</text>
</comment>
<gene>
    <name evidence="1" type="ORF">Fcan01_20576</name>
</gene>
<organism evidence="1 2">
    <name type="scientific">Folsomia candida</name>
    <name type="common">Springtail</name>
    <dbReference type="NCBI Taxonomy" id="158441"/>
    <lineage>
        <taxon>Eukaryota</taxon>
        <taxon>Metazoa</taxon>
        <taxon>Ecdysozoa</taxon>
        <taxon>Arthropoda</taxon>
        <taxon>Hexapoda</taxon>
        <taxon>Collembola</taxon>
        <taxon>Entomobryomorpha</taxon>
        <taxon>Isotomoidea</taxon>
        <taxon>Isotomidae</taxon>
        <taxon>Proisotominae</taxon>
        <taxon>Folsomia</taxon>
    </lineage>
</organism>
<evidence type="ECO:0000313" key="2">
    <source>
        <dbReference type="Proteomes" id="UP000198287"/>
    </source>
</evidence>
<dbReference type="InterPro" id="IPR025533">
    <property type="entry name" value="DUF4419"/>
</dbReference>
<dbReference type="PANTHER" id="PTHR31252:SF11">
    <property type="entry name" value="DUF4419 DOMAIN-CONTAINING PROTEIN"/>
    <property type="match status" value="1"/>
</dbReference>
<accession>A0A226DHK3</accession>
<proteinExistence type="predicted"/>
<dbReference type="Pfam" id="PF14388">
    <property type="entry name" value="DUF4419"/>
    <property type="match status" value="1"/>
</dbReference>
<sequence>MTTSTQTRFRVTKNIAIPFTLEQKQSQHELPNFENLPLYGKLSCARILRSSPLTNTTTLVERNGLVDTVLKCYNHHKNLILRPDDVWIAIMTQFSFYVNKNSENLRTSFVNFKGKKTLKVDMGVASIDTIRYDEFVKIMGKTVDLNLTDSKIKDWILPNFSTTTENDVISCGVIFMASMQKYFEYICQYTLCGIPEVILEGSVADWVKIDKRLDKLKEYEGLEKWVKKLKKILRQFIAAKEGKAKTRWWGRICKYEYYNKGWGSGSVTKTFLTGWITAFCFFDEDGNLQNYKKLEIQNIPLSYVNVEVILEEKITKKRDPTVMFAGLVGMEWEEDGASLRPSVGWAIALRHPDMMLDFGPN</sequence>
<protein>
    <submittedName>
        <fullName evidence="1">Uncharacterized protein</fullName>
    </submittedName>
</protein>
<evidence type="ECO:0000313" key="1">
    <source>
        <dbReference type="EMBL" id="OXA44649.1"/>
    </source>
</evidence>
<name>A0A226DHK3_FOLCA</name>
<dbReference type="PANTHER" id="PTHR31252">
    <property type="entry name" value="DUF4419 DOMAIN-CONTAINING PROTEIN"/>
    <property type="match status" value="1"/>
</dbReference>
<reference evidence="1 2" key="1">
    <citation type="submission" date="2015-12" db="EMBL/GenBank/DDBJ databases">
        <title>The genome of Folsomia candida.</title>
        <authorList>
            <person name="Faddeeva A."/>
            <person name="Derks M.F."/>
            <person name="Anvar Y."/>
            <person name="Smit S."/>
            <person name="Van Straalen N."/>
            <person name="Roelofs D."/>
        </authorList>
    </citation>
    <scope>NUCLEOTIDE SEQUENCE [LARGE SCALE GENOMIC DNA]</scope>
    <source>
        <strain evidence="1 2">VU population</strain>
        <tissue evidence="1">Whole body</tissue>
    </source>
</reference>
<dbReference type="OMA" id="TKAYFEY"/>